<comment type="caution">
    <text evidence="1">The sequence shown here is derived from an EMBL/GenBank/DDBJ whole genome shotgun (WGS) entry which is preliminary data.</text>
</comment>
<sequence length="102" mass="11606">MVAAAAAAFEVVIGNMMRAKPVPAVAAIGVEWDEWSFYLGALVGLYDRLVSHWLWQEDRVDAFTVINLKEPNRGQNTKLGNFKLPYFIMYDNLLTSLHFDEQ</sequence>
<dbReference type="AlphaFoldDB" id="A0A1Q9DR49"/>
<proteinExistence type="predicted"/>
<name>A0A1Q9DR49_SYMMI</name>
<reference evidence="1 2" key="1">
    <citation type="submission" date="2016-02" db="EMBL/GenBank/DDBJ databases">
        <title>Genome analysis of coral dinoflagellate symbionts highlights evolutionary adaptations to a symbiotic lifestyle.</title>
        <authorList>
            <person name="Aranda M."/>
            <person name="Li Y."/>
            <person name="Liew Y.J."/>
            <person name="Baumgarten S."/>
            <person name="Simakov O."/>
            <person name="Wilson M."/>
            <person name="Piel J."/>
            <person name="Ashoor H."/>
            <person name="Bougouffa S."/>
            <person name="Bajic V.B."/>
            <person name="Ryu T."/>
            <person name="Ravasi T."/>
            <person name="Bayer T."/>
            <person name="Micklem G."/>
            <person name="Kim H."/>
            <person name="Bhak J."/>
            <person name="Lajeunesse T.C."/>
            <person name="Voolstra C.R."/>
        </authorList>
    </citation>
    <scope>NUCLEOTIDE SEQUENCE [LARGE SCALE GENOMIC DNA]</scope>
    <source>
        <strain evidence="1 2">CCMP2467</strain>
    </source>
</reference>
<organism evidence="1 2">
    <name type="scientific">Symbiodinium microadriaticum</name>
    <name type="common">Dinoflagellate</name>
    <name type="synonym">Zooxanthella microadriatica</name>
    <dbReference type="NCBI Taxonomy" id="2951"/>
    <lineage>
        <taxon>Eukaryota</taxon>
        <taxon>Sar</taxon>
        <taxon>Alveolata</taxon>
        <taxon>Dinophyceae</taxon>
        <taxon>Suessiales</taxon>
        <taxon>Symbiodiniaceae</taxon>
        <taxon>Symbiodinium</taxon>
    </lineage>
</organism>
<keyword evidence="2" id="KW-1185">Reference proteome</keyword>
<evidence type="ECO:0000313" key="2">
    <source>
        <dbReference type="Proteomes" id="UP000186817"/>
    </source>
</evidence>
<dbReference type="OrthoDB" id="1845386at2759"/>
<accession>A0A1Q9DR49</accession>
<dbReference type="Proteomes" id="UP000186817">
    <property type="component" value="Unassembled WGS sequence"/>
</dbReference>
<evidence type="ECO:0000313" key="1">
    <source>
        <dbReference type="EMBL" id="OLP97635.1"/>
    </source>
</evidence>
<gene>
    <name evidence="1" type="ORF">AK812_SmicGene20011</name>
</gene>
<protein>
    <submittedName>
        <fullName evidence="1">Uncharacterized protein</fullName>
    </submittedName>
</protein>
<dbReference type="EMBL" id="LSRX01000426">
    <property type="protein sequence ID" value="OLP97635.1"/>
    <property type="molecule type" value="Genomic_DNA"/>
</dbReference>